<dbReference type="PANTHER" id="PTHR10838">
    <property type="entry name" value="SYNAPTOGYRIN"/>
    <property type="match status" value="1"/>
</dbReference>
<feature type="compositionally biased region" description="Gly residues" evidence="7">
    <location>
        <begin position="250"/>
        <end position="260"/>
    </location>
</feature>
<organism evidence="9 10">
    <name type="scientific">Salvelinus namaycush</name>
    <name type="common">Lake trout</name>
    <name type="synonym">Salmo namaycush</name>
    <dbReference type="NCBI Taxonomy" id="8040"/>
    <lineage>
        <taxon>Eukaryota</taxon>
        <taxon>Metazoa</taxon>
        <taxon>Chordata</taxon>
        <taxon>Craniata</taxon>
        <taxon>Vertebrata</taxon>
        <taxon>Euteleostomi</taxon>
        <taxon>Actinopterygii</taxon>
        <taxon>Neopterygii</taxon>
        <taxon>Teleostei</taxon>
        <taxon>Protacanthopterygii</taxon>
        <taxon>Salmoniformes</taxon>
        <taxon>Salmonidae</taxon>
        <taxon>Salmoninae</taxon>
        <taxon>Salvelinus</taxon>
    </lineage>
</organism>
<evidence type="ECO:0000313" key="9">
    <source>
        <dbReference type="Proteomes" id="UP000808372"/>
    </source>
</evidence>
<proteinExistence type="inferred from homology"/>
<feature type="transmembrane region" description="Helical" evidence="6">
    <location>
        <begin position="146"/>
        <end position="164"/>
    </location>
</feature>
<evidence type="ECO:0000313" key="10">
    <source>
        <dbReference type="RefSeq" id="XP_038834464.1"/>
    </source>
</evidence>
<dbReference type="InterPro" id="IPR016579">
    <property type="entry name" value="Synaptogyrin"/>
</dbReference>
<feature type="transmembrane region" description="Helical" evidence="6">
    <location>
        <begin position="104"/>
        <end position="126"/>
    </location>
</feature>
<feature type="transmembrane region" description="Helical" evidence="6">
    <location>
        <begin position="70"/>
        <end position="92"/>
    </location>
</feature>
<evidence type="ECO:0000256" key="4">
    <source>
        <dbReference type="ARBA" id="ARBA00022989"/>
    </source>
</evidence>
<keyword evidence="4 6" id="KW-1133">Transmembrane helix</keyword>
<keyword evidence="9" id="KW-1185">Reference proteome</keyword>
<evidence type="ECO:0000259" key="8">
    <source>
        <dbReference type="PROSITE" id="PS51225"/>
    </source>
</evidence>
<sequence>MEGMAYGAGKAGGAFNPITFFQQPHTILRILSWFFSIVIFGSIANEGYVNRPDEAQEFCIFNRNQNACNYGLFMGTMAFLCCLAFLALDVYFPQISSVKDRRKAVLADVGVSAFWSFMWFVGFCFLTNQWQAAKQEDNPLREGGDAARAAITFAFFSIFTWTLFTSPPQPQLCPPTPLSSPHPSLPKATQSFFGYQRYQLGADSALFSQDYIDPSLDAGAAGDPYTSFTAGGDDLGQGDPVEGSSYQGNNGEGGGRYQEY</sequence>
<dbReference type="GeneID" id="120032431"/>
<protein>
    <recommendedName>
        <fullName evidence="6">Synaptogyrin</fullName>
    </recommendedName>
</protein>
<dbReference type="KEGG" id="snh:120032431"/>
<dbReference type="GO" id="GO:0031594">
    <property type="term" value="C:neuromuscular junction"/>
    <property type="evidence" value="ECO:0007669"/>
    <property type="project" value="TreeGrafter"/>
</dbReference>
<dbReference type="InterPro" id="IPR008253">
    <property type="entry name" value="Marvel"/>
</dbReference>
<reference evidence="10" key="1">
    <citation type="submission" date="2025-08" db="UniProtKB">
        <authorList>
            <consortium name="RefSeq"/>
        </authorList>
    </citation>
    <scope>IDENTIFICATION</scope>
    <source>
        <tissue evidence="10">White muscle</tissue>
    </source>
</reference>
<evidence type="ECO:0000256" key="3">
    <source>
        <dbReference type="ARBA" id="ARBA00022692"/>
    </source>
</evidence>
<evidence type="ECO:0000256" key="7">
    <source>
        <dbReference type="SAM" id="MobiDB-lite"/>
    </source>
</evidence>
<comment type="similarity">
    <text evidence="2 6">Belongs to the synaptogyrin family.</text>
</comment>
<gene>
    <name evidence="10" type="primary">LOC120032431</name>
</gene>
<accession>A0A8U0U0G2</accession>
<evidence type="ECO:0000256" key="5">
    <source>
        <dbReference type="ARBA" id="ARBA00023136"/>
    </source>
</evidence>
<dbReference type="Proteomes" id="UP000808372">
    <property type="component" value="Chromosome 39"/>
</dbReference>
<dbReference type="GO" id="GO:0030672">
    <property type="term" value="C:synaptic vesicle membrane"/>
    <property type="evidence" value="ECO:0007669"/>
    <property type="project" value="TreeGrafter"/>
</dbReference>
<dbReference type="PANTHER" id="PTHR10838:SF7">
    <property type="entry name" value="SYNAPTOGYRIN-1"/>
    <property type="match status" value="1"/>
</dbReference>
<dbReference type="RefSeq" id="XP_038834464.1">
    <property type="nucleotide sequence ID" value="XM_038978536.1"/>
</dbReference>
<feature type="domain" description="MARVEL" evidence="8">
    <location>
        <begin position="20"/>
        <end position="173"/>
    </location>
</feature>
<comment type="subcellular location">
    <subcellularLocation>
        <location evidence="1 6">Membrane</location>
        <topology evidence="1 6">Multi-pass membrane protein</topology>
    </subcellularLocation>
</comment>
<feature type="transmembrane region" description="Helical" evidence="6">
    <location>
        <begin position="30"/>
        <end position="49"/>
    </location>
</feature>
<evidence type="ECO:0000256" key="1">
    <source>
        <dbReference type="ARBA" id="ARBA00004141"/>
    </source>
</evidence>
<keyword evidence="3 6" id="KW-0812">Transmembrane</keyword>
<dbReference type="AlphaFoldDB" id="A0A8U0U0G2"/>
<dbReference type="PROSITE" id="PS51225">
    <property type="entry name" value="MARVEL"/>
    <property type="match status" value="1"/>
</dbReference>
<name>A0A8U0U0G2_SALNM</name>
<dbReference type="PIRSF" id="PIRSF011282">
    <property type="entry name" value="Synaptogyrin"/>
    <property type="match status" value="1"/>
</dbReference>
<dbReference type="Pfam" id="PF01284">
    <property type="entry name" value="MARVEL"/>
    <property type="match status" value="1"/>
</dbReference>
<keyword evidence="5 6" id="KW-0472">Membrane</keyword>
<evidence type="ECO:0000256" key="2">
    <source>
        <dbReference type="ARBA" id="ARBA00010252"/>
    </source>
</evidence>
<feature type="region of interest" description="Disordered" evidence="7">
    <location>
        <begin position="222"/>
        <end position="260"/>
    </location>
</feature>
<evidence type="ECO:0000256" key="6">
    <source>
        <dbReference type="PIRNR" id="PIRNR011282"/>
    </source>
</evidence>